<dbReference type="CDD" id="cd07377">
    <property type="entry name" value="WHTH_GntR"/>
    <property type="match status" value="1"/>
</dbReference>
<reference evidence="5 6" key="1">
    <citation type="journal article" date="2018" name="Environ. Microbiol.">
        <title>Novel energy conservation strategies and behaviour of Pelotomaculum schinkii driving syntrophic propionate catabolism.</title>
        <authorList>
            <person name="Hidalgo-Ahumada C.A.P."/>
            <person name="Nobu M.K."/>
            <person name="Narihiro T."/>
            <person name="Tamaki H."/>
            <person name="Liu W.T."/>
            <person name="Kamagata Y."/>
            <person name="Stams A.J.M."/>
            <person name="Imachi H."/>
            <person name="Sousa D.Z."/>
        </authorList>
    </citation>
    <scope>NUCLEOTIDE SEQUENCE [LARGE SCALE GENOMIC DNA]</scope>
    <source>
        <strain evidence="5 6">MGP</strain>
    </source>
</reference>
<dbReference type="GO" id="GO:0003700">
    <property type="term" value="F:DNA-binding transcription factor activity"/>
    <property type="evidence" value="ECO:0007669"/>
    <property type="project" value="InterPro"/>
</dbReference>
<dbReference type="SUPFAM" id="SSF46785">
    <property type="entry name" value="Winged helix' DNA-binding domain"/>
    <property type="match status" value="1"/>
</dbReference>
<name>A0A4Y7RW95_9FIRM</name>
<dbReference type="InterPro" id="IPR036390">
    <property type="entry name" value="WH_DNA-bd_sf"/>
</dbReference>
<dbReference type="OrthoDB" id="163333at2"/>
<keyword evidence="1" id="KW-0805">Transcription regulation</keyword>
<dbReference type="Proteomes" id="UP000297597">
    <property type="component" value="Unassembled WGS sequence"/>
</dbReference>
<evidence type="ECO:0000256" key="2">
    <source>
        <dbReference type="ARBA" id="ARBA00023125"/>
    </source>
</evidence>
<dbReference type="Gene3D" id="1.10.10.10">
    <property type="entry name" value="Winged helix-like DNA-binding domain superfamily/Winged helix DNA-binding domain"/>
    <property type="match status" value="1"/>
</dbReference>
<dbReference type="InterPro" id="IPR000524">
    <property type="entry name" value="Tscrpt_reg_HTH_GntR"/>
</dbReference>
<dbReference type="RefSeq" id="WP_134212517.1">
    <property type="nucleotide sequence ID" value="NZ_QFFZ01000004.1"/>
</dbReference>
<feature type="domain" description="HTH gntR-type" evidence="4">
    <location>
        <begin position="9"/>
        <end position="77"/>
    </location>
</feature>
<dbReference type="SMART" id="SM00345">
    <property type="entry name" value="HTH_GNTR"/>
    <property type="match status" value="1"/>
</dbReference>
<keyword evidence="6" id="KW-1185">Reference proteome</keyword>
<dbReference type="GO" id="GO:0003677">
    <property type="term" value="F:DNA binding"/>
    <property type="evidence" value="ECO:0007669"/>
    <property type="project" value="UniProtKB-KW"/>
</dbReference>
<comment type="caution">
    <text evidence="5">The sequence shown here is derived from an EMBL/GenBank/DDBJ whole genome shotgun (WGS) entry which is preliminary data.</text>
</comment>
<evidence type="ECO:0000313" key="5">
    <source>
        <dbReference type="EMBL" id="TEB12996.1"/>
    </source>
</evidence>
<dbReference type="AlphaFoldDB" id="A0A4Y7RW95"/>
<dbReference type="PROSITE" id="PS50949">
    <property type="entry name" value="HTH_GNTR"/>
    <property type="match status" value="1"/>
</dbReference>
<evidence type="ECO:0000256" key="3">
    <source>
        <dbReference type="ARBA" id="ARBA00023163"/>
    </source>
</evidence>
<dbReference type="Pfam" id="PF00392">
    <property type="entry name" value="GntR"/>
    <property type="match status" value="1"/>
</dbReference>
<proteinExistence type="predicted"/>
<evidence type="ECO:0000313" key="6">
    <source>
        <dbReference type="Proteomes" id="UP000297597"/>
    </source>
</evidence>
<evidence type="ECO:0000259" key="4">
    <source>
        <dbReference type="PROSITE" id="PS50949"/>
    </source>
</evidence>
<keyword evidence="2" id="KW-0238">DNA-binding</keyword>
<dbReference type="EMBL" id="QFFZ01000004">
    <property type="protein sequence ID" value="TEB12996.1"/>
    <property type="molecule type" value="Genomic_DNA"/>
</dbReference>
<dbReference type="PANTHER" id="PTHR38445:SF6">
    <property type="entry name" value="GNTR-FAMILY TRANSCRIPTIONAL REGULATOR"/>
    <property type="match status" value="1"/>
</dbReference>
<organism evidence="5 6">
    <name type="scientific">Pelotomaculum propionicicum</name>
    <dbReference type="NCBI Taxonomy" id="258475"/>
    <lineage>
        <taxon>Bacteria</taxon>
        <taxon>Bacillati</taxon>
        <taxon>Bacillota</taxon>
        <taxon>Clostridia</taxon>
        <taxon>Eubacteriales</taxon>
        <taxon>Desulfotomaculaceae</taxon>
        <taxon>Pelotomaculum</taxon>
    </lineage>
</organism>
<gene>
    <name evidence="5" type="primary">ytrA_2</name>
    <name evidence="5" type="ORF">Pmgp_00634</name>
</gene>
<keyword evidence="3" id="KW-0804">Transcription</keyword>
<evidence type="ECO:0000256" key="1">
    <source>
        <dbReference type="ARBA" id="ARBA00023015"/>
    </source>
</evidence>
<dbReference type="PANTHER" id="PTHR38445">
    <property type="entry name" value="HTH-TYPE TRANSCRIPTIONAL REPRESSOR YTRA"/>
    <property type="match status" value="1"/>
</dbReference>
<accession>A0A4Y7RW95</accession>
<sequence>MVQSFNPTQPIYLQILQRICRQVVRGELKAGDKLPSVRDMALQAGVNPNTVQRVYTELERLEIAETRRGLGSFITENEARLKQLREDLKSEQISSFIADMEETGFSPEEILEGVRKDLFNNKGGRGV</sequence>
<dbReference type="InterPro" id="IPR036388">
    <property type="entry name" value="WH-like_DNA-bd_sf"/>
</dbReference>
<protein>
    <submittedName>
        <fullName evidence="5">HTH-type transcriptional repressor YtrA</fullName>
    </submittedName>
</protein>